<keyword evidence="3" id="KW-0731">Sigma factor</keyword>
<sequence>MEIPEEIIKRVCLKDEQAYEELFQLTWNQAIRTCWLILRNLHDAEEAAQDAFIKLYIHRHHLQNTHAFRSWFYRILVNTALDQVRKRKAAVNIDEVSLANQDNDILQAEHRIIIDKAMKHLSYDERTAIVLVHFIGCTEAEAAKIAGWTRGKLKYRLNRARYILEQAINGEINSKINPKGGIHHV</sequence>
<proteinExistence type="inferred from homology"/>
<dbReference type="AlphaFoldDB" id="A0A1B7LFG5"/>
<comment type="caution">
    <text evidence="7">The sequence shown here is derived from an EMBL/GenBank/DDBJ whole genome shotgun (WGS) entry which is preliminary data.</text>
</comment>
<accession>A0A1B7LFG5</accession>
<evidence type="ECO:0000259" key="5">
    <source>
        <dbReference type="Pfam" id="PF04542"/>
    </source>
</evidence>
<dbReference type="InterPro" id="IPR013325">
    <property type="entry name" value="RNA_pol_sigma_r2"/>
</dbReference>
<keyword evidence="8" id="KW-1185">Reference proteome</keyword>
<dbReference type="Gene3D" id="1.10.10.10">
    <property type="entry name" value="Winged helix-like DNA-binding domain superfamily/Winged helix DNA-binding domain"/>
    <property type="match status" value="1"/>
</dbReference>
<dbReference type="OrthoDB" id="9782703at2"/>
<dbReference type="Pfam" id="PF04542">
    <property type="entry name" value="Sigma70_r2"/>
    <property type="match status" value="1"/>
</dbReference>
<keyword evidence="4" id="KW-0804">Transcription</keyword>
<keyword evidence="2" id="KW-0805">Transcription regulation</keyword>
<protein>
    <submittedName>
        <fullName evidence="7">RNA polymerase subunit sigma-24</fullName>
    </submittedName>
</protein>
<dbReference type="InterPro" id="IPR013324">
    <property type="entry name" value="RNA_pol_sigma_r3/r4-like"/>
</dbReference>
<evidence type="ECO:0000256" key="1">
    <source>
        <dbReference type="ARBA" id="ARBA00010641"/>
    </source>
</evidence>
<dbReference type="RefSeq" id="WP_066667967.1">
    <property type="nucleotide sequence ID" value="NZ_LYVF01000137.1"/>
</dbReference>
<dbReference type="PANTHER" id="PTHR43133">
    <property type="entry name" value="RNA POLYMERASE ECF-TYPE SIGMA FACTO"/>
    <property type="match status" value="1"/>
</dbReference>
<feature type="domain" description="RNA polymerase sigma-70 region 2" evidence="5">
    <location>
        <begin position="32"/>
        <end position="88"/>
    </location>
</feature>
<dbReference type="InterPro" id="IPR036388">
    <property type="entry name" value="WH-like_DNA-bd_sf"/>
</dbReference>
<reference evidence="7 8" key="1">
    <citation type="submission" date="2016-04" db="EMBL/GenBank/DDBJ databases">
        <authorList>
            <person name="Evans L.H."/>
            <person name="Alamgir A."/>
            <person name="Owens N."/>
            <person name="Weber N.D."/>
            <person name="Virtaneva K."/>
            <person name="Barbian K."/>
            <person name="Babar A."/>
            <person name="Rosenke K."/>
        </authorList>
    </citation>
    <scope>NUCLEOTIDE SEQUENCE [LARGE SCALE GENOMIC DNA]</scope>
    <source>
        <strain evidence="7 8">LMa1</strain>
    </source>
</reference>
<dbReference type="Gene3D" id="1.10.1740.10">
    <property type="match status" value="1"/>
</dbReference>
<dbReference type="PANTHER" id="PTHR43133:SF51">
    <property type="entry name" value="RNA POLYMERASE SIGMA FACTOR"/>
    <property type="match status" value="1"/>
</dbReference>
<evidence type="ECO:0000313" key="7">
    <source>
        <dbReference type="EMBL" id="OAT82380.1"/>
    </source>
</evidence>
<dbReference type="NCBIfam" id="TIGR02937">
    <property type="entry name" value="sigma70-ECF"/>
    <property type="match status" value="1"/>
</dbReference>
<evidence type="ECO:0000256" key="4">
    <source>
        <dbReference type="ARBA" id="ARBA00023163"/>
    </source>
</evidence>
<dbReference type="InterPro" id="IPR039425">
    <property type="entry name" value="RNA_pol_sigma-70-like"/>
</dbReference>
<dbReference type="Pfam" id="PF08281">
    <property type="entry name" value="Sigma70_r4_2"/>
    <property type="match status" value="1"/>
</dbReference>
<evidence type="ECO:0000256" key="2">
    <source>
        <dbReference type="ARBA" id="ARBA00023015"/>
    </source>
</evidence>
<feature type="domain" description="RNA polymerase sigma factor 70 region 4 type 2" evidence="6">
    <location>
        <begin position="113"/>
        <end position="161"/>
    </location>
</feature>
<dbReference type="STRING" id="1838280.A6M21_09580"/>
<dbReference type="GO" id="GO:0016987">
    <property type="term" value="F:sigma factor activity"/>
    <property type="evidence" value="ECO:0007669"/>
    <property type="project" value="UniProtKB-KW"/>
</dbReference>
<evidence type="ECO:0000256" key="3">
    <source>
        <dbReference type="ARBA" id="ARBA00023082"/>
    </source>
</evidence>
<dbReference type="InterPro" id="IPR014284">
    <property type="entry name" value="RNA_pol_sigma-70_dom"/>
</dbReference>
<comment type="similarity">
    <text evidence="1">Belongs to the sigma-70 factor family. ECF subfamily.</text>
</comment>
<dbReference type="GO" id="GO:0006352">
    <property type="term" value="P:DNA-templated transcription initiation"/>
    <property type="evidence" value="ECO:0007669"/>
    <property type="project" value="InterPro"/>
</dbReference>
<dbReference type="InterPro" id="IPR007627">
    <property type="entry name" value="RNA_pol_sigma70_r2"/>
</dbReference>
<name>A0A1B7LFG5_9FIRM</name>
<dbReference type="SUPFAM" id="SSF88946">
    <property type="entry name" value="Sigma2 domain of RNA polymerase sigma factors"/>
    <property type="match status" value="1"/>
</dbReference>
<dbReference type="Proteomes" id="UP000078532">
    <property type="component" value="Unassembled WGS sequence"/>
</dbReference>
<evidence type="ECO:0000259" key="6">
    <source>
        <dbReference type="Pfam" id="PF08281"/>
    </source>
</evidence>
<organism evidence="7 8">
    <name type="scientific">Desulfotomaculum copahuensis</name>
    <dbReference type="NCBI Taxonomy" id="1838280"/>
    <lineage>
        <taxon>Bacteria</taxon>
        <taxon>Bacillati</taxon>
        <taxon>Bacillota</taxon>
        <taxon>Clostridia</taxon>
        <taxon>Eubacteriales</taxon>
        <taxon>Desulfotomaculaceae</taxon>
        <taxon>Desulfotomaculum</taxon>
    </lineage>
</organism>
<dbReference type="EMBL" id="LYVF01000137">
    <property type="protein sequence ID" value="OAT82380.1"/>
    <property type="molecule type" value="Genomic_DNA"/>
</dbReference>
<dbReference type="SUPFAM" id="SSF88659">
    <property type="entry name" value="Sigma3 and sigma4 domains of RNA polymerase sigma factors"/>
    <property type="match status" value="1"/>
</dbReference>
<dbReference type="InterPro" id="IPR013249">
    <property type="entry name" value="RNA_pol_sigma70_r4_t2"/>
</dbReference>
<evidence type="ECO:0000313" key="8">
    <source>
        <dbReference type="Proteomes" id="UP000078532"/>
    </source>
</evidence>
<gene>
    <name evidence="7" type="ORF">A6M21_09580</name>
</gene>
<dbReference type="GO" id="GO:0003677">
    <property type="term" value="F:DNA binding"/>
    <property type="evidence" value="ECO:0007669"/>
    <property type="project" value="InterPro"/>
</dbReference>